<gene>
    <name evidence="4" type="ORF">G9H71_15345</name>
</gene>
<feature type="compositionally biased region" description="Pro residues" evidence="1">
    <location>
        <begin position="511"/>
        <end position="529"/>
    </location>
</feature>
<proteinExistence type="predicted"/>
<sequence length="553" mass="60748">MSVKVSVVVPVYNPGSHIDDCIRSLLEQSLPTDEYEAIFVDDGSTDETPARLDALAAEHDHVRVFHIPNSGWPGRPRNVGIDNARGEFVYFVDNDDWLGPEALERLYAYAVEHGSDVVIGKLVGHRRGIPKEIFRRSKPKAVLGQDPLLTLLTPHKLFRKAMLDKHEIRFPEGRRRLEDHLFVMKAYFAADTISILADYPVYHWVRRDDDTNASVNRFDPKGYFDNVREVLDVVVANTEPGDLRDKLLAHWYTGKSLGRLGAGTLLGYPPDYRRELYDAIRGLALERFAPSVDRFLPPSFRPRSVLLRAGSLAGLEALAGAERGLTIEPTTSEVAWDGDVLQVRASARLVYADGRPVVFVRREGRLLWELPVRLDVPVPDDALDMTSALAAARADVLVRSRELRDDYFVPGAWTASLEEIDADRVSLVVAVEARLDAQTAAAGAPLAKGTWDVLVRVAACGWGPGARLSAASAPGLGALEVGESGPDRRPVSPYWTVNGNLSIAVGTRRAPAPPPPPSAPAPRPLPAPPARGRAAWLPAPVRRRLRGLARRLG</sequence>
<accession>A0ABX0GW48</accession>
<evidence type="ECO:0000259" key="2">
    <source>
        <dbReference type="Pfam" id="PF00535"/>
    </source>
</evidence>
<dbReference type="InterPro" id="IPR054028">
    <property type="entry name" value="TarS/TarP_linker"/>
</dbReference>
<protein>
    <submittedName>
        <fullName evidence="4">Glycosyltransferase family 2 protein</fullName>
    </submittedName>
</protein>
<evidence type="ECO:0000313" key="4">
    <source>
        <dbReference type="EMBL" id="NHC15161.1"/>
    </source>
</evidence>
<feature type="domain" description="Glycosyltransferase 2-like" evidence="2">
    <location>
        <begin position="6"/>
        <end position="131"/>
    </location>
</feature>
<keyword evidence="5" id="KW-1185">Reference proteome</keyword>
<dbReference type="Pfam" id="PF22181">
    <property type="entry name" value="TarS_linker"/>
    <property type="match status" value="1"/>
</dbReference>
<dbReference type="RefSeq" id="WP_166283377.1">
    <property type="nucleotide sequence ID" value="NZ_JAANNP010000018.1"/>
</dbReference>
<dbReference type="Pfam" id="PF00535">
    <property type="entry name" value="Glycos_transf_2"/>
    <property type="match status" value="1"/>
</dbReference>
<dbReference type="Gene3D" id="3.90.550.10">
    <property type="entry name" value="Spore Coat Polysaccharide Biosynthesis Protein SpsA, Chain A"/>
    <property type="match status" value="1"/>
</dbReference>
<comment type="caution">
    <text evidence="4">The sequence shown here is derived from an EMBL/GenBank/DDBJ whole genome shotgun (WGS) entry which is preliminary data.</text>
</comment>
<dbReference type="EMBL" id="JAANNP010000018">
    <property type="protein sequence ID" value="NHC15161.1"/>
    <property type="molecule type" value="Genomic_DNA"/>
</dbReference>
<evidence type="ECO:0000313" key="5">
    <source>
        <dbReference type="Proteomes" id="UP000800981"/>
    </source>
</evidence>
<dbReference type="Proteomes" id="UP000800981">
    <property type="component" value="Unassembled WGS sequence"/>
</dbReference>
<feature type="domain" description="TarS/TarP linker" evidence="3">
    <location>
        <begin position="220"/>
        <end position="319"/>
    </location>
</feature>
<evidence type="ECO:0000256" key="1">
    <source>
        <dbReference type="SAM" id="MobiDB-lite"/>
    </source>
</evidence>
<dbReference type="PANTHER" id="PTHR22916">
    <property type="entry name" value="GLYCOSYLTRANSFERASE"/>
    <property type="match status" value="1"/>
</dbReference>
<dbReference type="InterPro" id="IPR029044">
    <property type="entry name" value="Nucleotide-diphossugar_trans"/>
</dbReference>
<dbReference type="PANTHER" id="PTHR22916:SF3">
    <property type="entry name" value="UDP-GLCNAC:BETAGAL BETA-1,3-N-ACETYLGLUCOSAMINYLTRANSFERASE-LIKE PROTEIN 1"/>
    <property type="match status" value="1"/>
</dbReference>
<name>A0ABX0GW48_9ACTN</name>
<dbReference type="CDD" id="cd00761">
    <property type="entry name" value="Glyco_tranf_GTA_type"/>
    <property type="match status" value="1"/>
</dbReference>
<reference evidence="4 5" key="1">
    <citation type="submission" date="2020-03" db="EMBL/GenBank/DDBJ databases">
        <title>Two novel Motilibacter sp.</title>
        <authorList>
            <person name="Liu S."/>
        </authorList>
    </citation>
    <scope>NUCLEOTIDE SEQUENCE [LARGE SCALE GENOMIC DNA]</scope>
    <source>
        <strain evidence="4 5">E257</strain>
    </source>
</reference>
<evidence type="ECO:0000259" key="3">
    <source>
        <dbReference type="Pfam" id="PF22181"/>
    </source>
</evidence>
<dbReference type="InterPro" id="IPR001173">
    <property type="entry name" value="Glyco_trans_2-like"/>
</dbReference>
<dbReference type="SUPFAM" id="SSF53448">
    <property type="entry name" value="Nucleotide-diphospho-sugar transferases"/>
    <property type="match status" value="1"/>
</dbReference>
<feature type="region of interest" description="Disordered" evidence="1">
    <location>
        <begin position="506"/>
        <end position="536"/>
    </location>
</feature>
<organism evidence="4 5">
    <name type="scientific">Motilibacter deserti</name>
    <dbReference type="NCBI Taxonomy" id="2714956"/>
    <lineage>
        <taxon>Bacteria</taxon>
        <taxon>Bacillati</taxon>
        <taxon>Actinomycetota</taxon>
        <taxon>Actinomycetes</taxon>
        <taxon>Motilibacterales</taxon>
        <taxon>Motilibacteraceae</taxon>
        <taxon>Motilibacter</taxon>
    </lineage>
</organism>